<comment type="caution">
    <text evidence="3">The sequence shown here is derived from an EMBL/GenBank/DDBJ whole genome shotgun (WGS) entry which is preliminary data.</text>
</comment>
<keyword evidence="4" id="KW-1185">Reference proteome</keyword>
<dbReference type="Proteomes" id="UP000688137">
    <property type="component" value="Unassembled WGS sequence"/>
</dbReference>
<evidence type="ECO:0000313" key="3">
    <source>
        <dbReference type="EMBL" id="CAD8066450.1"/>
    </source>
</evidence>
<reference evidence="3" key="1">
    <citation type="submission" date="2021-01" db="EMBL/GenBank/DDBJ databases">
        <authorList>
            <consortium name="Genoscope - CEA"/>
            <person name="William W."/>
        </authorList>
    </citation>
    <scope>NUCLEOTIDE SEQUENCE</scope>
</reference>
<protein>
    <submittedName>
        <fullName evidence="3">Uncharacterized protein</fullName>
    </submittedName>
</protein>
<feature type="coiled-coil region" evidence="1">
    <location>
        <begin position="172"/>
        <end position="256"/>
    </location>
</feature>
<dbReference type="AlphaFoldDB" id="A0A8S1LFB1"/>
<evidence type="ECO:0000256" key="1">
    <source>
        <dbReference type="SAM" id="Coils"/>
    </source>
</evidence>
<evidence type="ECO:0000256" key="2">
    <source>
        <dbReference type="SAM" id="MobiDB-lite"/>
    </source>
</evidence>
<organism evidence="3 4">
    <name type="scientific">Paramecium primaurelia</name>
    <dbReference type="NCBI Taxonomy" id="5886"/>
    <lineage>
        <taxon>Eukaryota</taxon>
        <taxon>Sar</taxon>
        <taxon>Alveolata</taxon>
        <taxon>Ciliophora</taxon>
        <taxon>Intramacronucleata</taxon>
        <taxon>Oligohymenophorea</taxon>
        <taxon>Peniculida</taxon>
        <taxon>Parameciidae</taxon>
        <taxon>Paramecium</taxon>
    </lineage>
</organism>
<sequence>MQVKRVVPNPIDNFHTEPRSSQQSCHVTKSKPIIPTTPLQQSKPNNLIQSLNGLCKYFNQKEETKQITYYAPKSMQRSSASLSPREIMAANIQDNSPLLVKQLLYGKKDQKENFNPKVGMSIVEAKQVPHLSINQDQKLVKVNDSSHKKSMGKFARNQKSRNASVQYHEDWKLKYEELQQSLCERIQQLENELEEMEKNRKIDQMHSDQQTNQYIEQLQYIISEKDQVIYEQELKNEKLQNIIDMQQQELQKFKETKYKINDTNEIQRLQQIDQKFQQIKGHLPALNITLRNIQSIFDAASSEQQINNLSLSSVSMVELINEFNQGVEENTQKSIKNNTILTSNLSEPKPINLSEILNRKRNL</sequence>
<accession>A0A8S1LFB1</accession>
<gene>
    <name evidence="3" type="ORF">PPRIM_AZ9-3.1.T0390094</name>
</gene>
<dbReference type="EMBL" id="CAJJDM010000038">
    <property type="protein sequence ID" value="CAD8066450.1"/>
    <property type="molecule type" value="Genomic_DNA"/>
</dbReference>
<name>A0A8S1LFB1_PARPR</name>
<feature type="region of interest" description="Disordered" evidence="2">
    <location>
        <begin position="1"/>
        <end position="27"/>
    </location>
</feature>
<keyword evidence="1" id="KW-0175">Coiled coil</keyword>
<evidence type="ECO:0000313" key="4">
    <source>
        <dbReference type="Proteomes" id="UP000688137"/>
    </source>
</evidence>
<dbReference type="OMA" id="MGKFARN"/>
<proteinExistence type="predicted"/>